<dbReference type="InterPro" id="IPR027268">
    <property type="entry name" value="Peptidase_M4/M1_CTD_sf"/>
</dbReference>
<dbReference type="Proteomes" id="UP000324351">
    <property type="component" value="Unassembled WGS sequence"/>
</dbReference>
<accession>A0A5B1M9W8</accession>
<dbReference type="GO" id="GO:0008270">
    <property type="term" value="F:zinc ion binding"/>
    <property type="evidence" value="ECO:0007669"/>
    <property type="project" value="InterPro"/>
</dbReference>
<dbReference type="GO" id="GO:0042277">
    <property type="term" value="F:peptide binding"/>
    <property type="evidence" value="ECO:0007669"/>
    <property type="project" value="TreeGrafter"/>
</dbReference>
<evidence type="ECO:0000313" key="16">
    <source>
        <dbReference type="EMBL" id="KAA1429394.1"/>
    </source>
</evidence>
<dbReference type="GO" id="GO:0005615">
    <property type="term" value="C:extracellular space"/>
    <property type="evidence" value="ECO:0007669"/>
    <property type="project" value="TreeGrafter"/>
</dbReference>
<dbReference type="SUPFAM" id="SSF63737">
    <property type="entry name" value="Leukotriene A4 hydrolase N-terminal domain"/>
    <property type="match status" value="1"/>
</dbReference>
<evidence type="ECO:0000313" key="17">
    <source>
        <dbReference type="Proteomes" id="UP000324351"/>
    </source>
</evidence>
<dbReference type="GO" id="GO:0016020">
    <property type="term" value="C:membrane"/>
    <property type="evidence" value="ECO:0007669"/>
    <property type="project" value="TreeGrafter"/>
</dbReference>
<evidence type="ECO:0000256" key="8">
    <source>
        <dbReference type="ARBA" id="ARBA00022723"/>
    </source>
</evidence>
<evidence type="ECO:0000256" key="6">
    <source>
        <dbReference type="ARBA" id="ARBA00022438"/>
    </source>
</evidence>
<comment type="cofactor">
    <cofactor evidence="2">
        <name>Zn(2+)</name>
        <dbReference type="ChEBI" id="CHEBI:29105"/>
    </cofactor>
</comment>
<gene>
    <name evidence="16" type="primary">pepN</name>
    <name evidence="16" type="ORF">F0U47_04200</name>
</gene>
<dbReference type="EMBL" id="VUJW01000001">
    <property type="protein sequence ID" value="KAA1429394.1"/>
    <property type="molecule type" value="Genomic_DNA"/>
</dbReference>
<evidence type="ECO:0000256" key="5">
    <source>
        <dbReference type="ARBA" id="ARBA00015611"/>
    </source>
</evidence>
<dbReference type="InterPro" id="IPR045357">
    <property type="entry name" value="Aminopeptidase_N-like_N"/>
</dbReference>
<comment type="caution">
    <text evidence="16">The sequence shown here is derived from an EMBL/GenBank/DDBJ whole genome shotgun (WGS) entry which is preliminary data.</text>
</comment>
<dbReference type="PANTHER" id="PTHR11533:SF174">
    <property type="entry name" value="PUROMYCIN-SENSITIVE AMINOPEPTIDASE-RELATED"/>
    <property type="match status" value="1"/>
</dbReference>
<dbReference type="InterPro" id="IPR050344">
    <property type="entry name" value="Peptidase_M1_aminopeptidases"/>
</dbReference>
<evidence type="ECO:0000256" key="11">
    <source>
        <dbReference type="ARBA" id="ARBA00023049"/>
    </source>
</evidence>
<keyword evidence="7" id="KW-0645">Protease</keyword>
<dbReference type="NCBIfam" id="TIGR02412">
    <property type="entry name" value="pepN_strep_liv"/>
    <property type="match status" value="1"/>
</dbReference>
<feature type="domain" description="Aminopeptidase N-like N-terminal" evidence="15">
    <location>
        <begin position="24"/>
        <end position="187"/>
    </location>
</feature>
<evidence type="ECO:0000256" key="2">
    <source>
        <dbReference type="ARBA" id="ARBA00001947"/>
    </source>
</evidence>
<name>A0A5B1M9W8_9ACTN</name>
<protein>
    <recommendedName>
        <fullName evidence="5">Aminopeptidase N</fullName>
        <ecNumber evidence="4">3.4.11.2</ecNumber>
    </recommendedName>
    <alternativeName>
        <fullName evidence="12">Alanine aminopeptidase</fullName>
    </alternativeName>
    <alternativeName>
        <fullName evidence="13">Lysyl aminopeptidase</fullName>
    </alternativeName>
</protein>
<evidence type="ECO:0000256" key="13">
    <source>
        <dbReference type="ARBA" id="ARBA00031533"/>
    </source>
</evidence>
<keyword evidence="10" id="KW-0862">Zinc</keyword>
<comment type="catalytic activity">
    <reaction evidence="1">
        <text>Release of an N-terminal amino acid, Xaa-|-Yaa- from a peptide, amide or arylamide. Xaa is preferably Ala, but may be most amino acids including Pro (slow action). When a terminal hydrophobic residue is followed by a prolyl residue, the two may be released as an intact Xaa-Pro dipeptide.</text>
        <dbReference type="EC" id="3.4.11.2"/>
    </reaction>
</comment>
<dbReference type="Pfam" id="PF01433">
    <property type="entry name" value="Peptidase_M1"/>
    <property type="match status" value="1"/>
</dbReference>
<dbReference type="PRINTS" id="PR00756">
    <property type="entry name" value="ALADIPTASE"/>
</dbReference>
<dbReference type="GO" id="GO:0043171">
    <property type="term" value="P:peptide catabolic process"/>
    <property type="evidence" value="ECO:0007669"/>
    <property type="project" value="TreeGrafter"/>
</dbReference>
<dbReference type="Pfam" id="PF17900">
    <property type="entry name" value="Peptidase_M1_N"/>
    <property type="match status" value="1"/>
</dbReference>
<dbReference type="Gene3D" id="2.60.40.1730">
    <property type="entry name" value="tricorn interacting facor f3 domain"/>
    <property type="match status" value="1"/>
</dbReference>
<reference evidence="16 17" key="1">
    <citation type="submission" date="2019-09" db="EMBL/GenBank/DDBJ databases">
        <title>Nocardioides panacisoli sp. nov., isolated from the soil of a ginseng field.</title>
        <authorList>
            <person name="Cho C."/>
        </authorList>
    </citation>
    <scope>NUCLEOTIDE SEQUENCE [LARGE SCALE GENOMIC DNA]</scope>
    <source>
        <strain evidence="16 17">BN140041</strain>
    </source>
</reference>
<dbReference type="GO" id="GO:0006508">
    <property type="term" value="P:proteolysis"/>
    <property type="evidence" value="ECO:0007669"/>
    <property type="project" value="UniProtKB-KW"/>
</dbReference>
<dbReference type="InterPro" id="IPR014782">
    <property type="entry name" value="Peptidase_M1_dom"/>
</dbReference>
<dbReference type="InterPro" id="IPR001930">
    <property type="entry name" value="Peptidase_M1"/>
</dbReference>
<comment type="similarity">
    <text evidence="3">Belongs to the peptidase M1 family.</text>
</comment>
<dbReference type="GO" id="GO:0016285">
    <property type="term" value="F:alanyl aminopeptidase activity"/>
    <property type="evidence" value="ECO:0007669"/>
    <property type="project" value="UniProtKB-EC"/>
</dbReference>
<dbReference type="SUPFAM" id="SSF55486">
    <property type="entry name" value="Metalloproteases ('zincins'), catalytic domain"/>
    <property type="match status" value="1"/>
</dbReference>
<keyword evidence="11" id="KW-0482">Metalloprotease</keyword>
<dbReference type="AlphaFoldDB" id="A0A5B1M9W8"/>
<dbReference type="EC" id="3.4.11.2" evidence="4"/>
<dbReference type="GO" id="GO:0005737">
    <property type="term" value="C:cytoplasm"/>
    <property type="evidence" value="ECO:0007669"/>
    <property type="project" value="TreeGrafter"/>
</dbReference>
<keyword evidence="17" id="KW-1185">Reference proteome</keyword>
<reference evidence="16 17" key="2">
    <citation type="submission" date="2019-09" db="EMBL/GenBank/DDBJ databases">
        <authorList>
            <person name="Jin C."/>
        </authorList>
    </citation>
    <scope>NUCLEOTIDE SEQUENCE [LARGE SCALE GENOMIC DNA]</scope>
    <source>
        <strain evidence="16 17">BN140041</strain>
    </source>
</reference>
<dbReference type="InterPro" id="IPR042097">
    <property type="entry name" value="Aminopeptidase_N-like_N_sf"/>
</dbReference>
<evidence type="ECO:0000259" key="14">
    <source>
        <dbReference type="Pfam" id="PF01433"/>
    </source>
</evidence>
<evidence type="ECO:0000256" key="9">
    <source>
        <dbReference type="ARBA" id="ARBA00022801"/>
    </source>
</evidence>
<dbReference type="CDD" id="cd09602">
    <property type="entry name" value="M1_APN"/>
    <property type="match status" value="1"/>
</dbReference>
<evidence type="ECO:0000256" key="7">
    <source>
        <dbReference type="ARBA" id="ARBA00022670"/>
    </source>
</evidence>
<evidence type="ECO:0000256" key="10">
    <source>
        <dbReference type="ARBA" id="ARBA00022833"/>
    </source>
</evidence>
<evidence type="ECO:0000256" key="12">
    <source>
        <dbReference type="ARBA" id="ARBA00029811"/>
    </source>
</evidence>
<keyword evidence="8" id="KW-0479">Metal-binding</keyword>
<dbReference type="PANTHER" id="PTHR11533">
    <property type="entry name" value="PROTEASE M1 ZINC METALLOPROTEASE"/>
    <property type="match status" value="1"/>
</dbReference>
<proteinExistence type="inferred from homology"/>
<dbReference type="Gene3D" id="1.10.390.10">
    <property type="entry name" value="Neutral Protease Domain 2"/>
    <property type="match status" value="1"/>
</dbReference>
<feature type="domain" description="Peptidase M1 membrane alanine aminopeptidase" evidence="14">
    <location>
        <begin position="231"/>
        <end position="442"/>
    </location>
</feature>
<dbReference type="InterPro" id="IPR012778">
    <property type="entry name" value="Pept_M1_aminopeptidase"/>
</dbReference>
<evidence type="ECO:0000256" key="3">
    <source>
        <dbReference type="ARBA" id="ARBA00010136"/>
    </source>
</evidence>
<evidence type="ECO:0000256" key="4">
    <source>
        <dbReference type="ARBA" id="ARBA00012564"/>
    </source>
</evidence>
<dbReference type="RefSeq" id="WP_149749016.1">
    <property type="nucleotide sequence ID" value="NZ_VUJW01000001.1"/>
</dbReference>
<organism evidence="16 17">
    <name type="scientific">Nocardioides antri</name>
    <dbReference type="NCBI Taxonomy" id="2607659"/>
    <lineage>
        <taxon>Bacteria</taxon>
        <taxon>Bacillati</taxon>
        <taxon>Actinomycetota</taxon>
        <taxon>Actinomycetes</taxon>
        <taxon>Propionibacteriales</taxon>
        <taxon>Nocardioidaceae</taxon>
        <taxon>Nocardioides</taxon>
    </lineage>
</organism>
<evidence type="ECO:0000259" key="15">
    <source>
        <dbReference type="Pfam" id="PF17900"/>
    </source>
</evidence>
<keyword evidence="9 16" id="KW-0378">Hydrolase</keyword>
<dbReference type="GO" id="GO:0070006">
    <property type="term" value="F:metalloaminopeptidase activity"/>
    <property type="evidence" value="ECO:0007669"/>
    <property type="project" value="TreeGrafter"/>
</dbReference>
<sequence>MTTRWRSLTRDEAVRRKEQLTVTSYDVRLDLTTDDTTFGSVTTIRFEAAGGETFLDVKPVALHRATLDGAELDPEALEQGRLPLTLSPGSHEVVVEATMPFRNDGEGLHRSVDPADGRAYVYGMSFMDAAPTVFACFDQPDLKASYTLHVTAPGDWLVVGNARAEQVAGTDDTREWSIGPTPPLSTYFVTLVAGPYHRLADKHDGIRLSLSSRQSLAATLDREADELFTLTGQSFDELHRLFGIRYAFGDYHQAFVPEFNAGAMENPGCITIRDPLLFDRPSTRAERSYRAALIAHEMAHQWFGNLVTPRWWDDLWLNESFAEYIGYRVAATSTAYTDAWVDQSYARRVWGLEADQRPTTHPVAGNGAVDALAALQDFDGISYARGSNVLRQLAERLGDDVFLAGVRDHFEQHRFGNATMHDLFASWTKAGAGELDGFIKDWLLTPGPDLLALDRAASVVRRTPPAAFPSDRRHRLTVATHGPDGWTRTPLELAGDTTLLELGDPAAPVVLDADESTWVVAPPDPVTMAALPRLAPTLDPQLRATTWNSVRMGFSNALVDPAAVADLLAVAPPIEDTDDSARHLMPWVLDTVVPLAPPGTLDRLHCGLAAAVERTEPGSELRLSAFRSLVATSSDPDALGRWAAGEEIPEGVDLDDDLGWRVRTRQAELGAVSRADLDAALDEAPTGHALVAHARAVSSLPIEEGKEFAWDRLLGRVSVAMYEIEGAGAGLWRPGQQAVTEPYVASYFESLPAVVAHHQGWVQAVAVEAFFPITHLDDETVAQARAALDLDLPPAALRRLRDRVDELERRRAVAVAFPV</sequence>
<evidence type="ECO:0000256" key="1">
    <source>
        <dbReference type="ARBA" id="ARBA00000098"/>
    </source>
</evidence>
<keyword evidence="6 16" id="KW-0031">Aminopeptidase</keyword>